<reference evidence="1 2" key="1">
    <citation type="submission" date="2016-10" db="EMBL/GenBank/DDBJ databases">
        <authorList>
            <person name="de Groot N.N."/>
        </authorList>
    </citation>
    <scope>NUCLEOTIDE SEQUENCE [LARGE SCALE GENOMIC DNA]</scope>
    <source>
        <strain evidence="1 2">DSM 44468</strain>
    </source>
</reference>
<gene>
    <name evidence="1" type="ORF">SAMN05421835_13441</name>
</gene>
<protein>
    <submittedName>
        <fullName evidence="1">Uncharacterized protein</fullName>
    </submittedName>
</protein>
<accession>A0A1I4CEM3</accession>
<evidence type="ECO:0000313" key="1">
    <source>
        <dbReference type="EMBL" id="SFK79624.1"/>
    </source>
</evidence>
<dbReference type="AlphaFoldDB" id="A0A1I4CEM3"/>
<sequence length="200" mass="21322">MCGACGEHGAVDWARPFLASVPARGAVAGAVKALARPGLRVQARPGGWLVSAPTGRTVACAGLTELADAVRPWVAPGSYCGRGSGAVTVPEPDARRPVRIHVDPSRPEKLSGDDLVVSYVEHERHLLAELARPPWSLRCYLAPGREPDLVDDEPANAADLLVWLALTQPEEAVVRGALAEEVWLDIEIRAGHVVRACARR</sequence>
<dbReference type="STRING" id="115433.SAMN05421835_13441"/>
<dbReference type="RefSeq" id="WP_143250004.1">
    <property type="nucleotide sequence ID" value="NZ_CBDQZW010000074.1"/>
</dbReference>
<proteinExistence type="predicted"/>
<dbReference type="EMBL" id="FORP01000034">
    <property type="protein sequence ID" value="SFK79624.1"/>
    <property type="molecule type" value="Genomic_DNA"/>
</dbReference>
<dbReference type="Proteomes" id="UP000199025">
    <property type="component" value="Unassembled WGS sequence"/>
</dbReference>
<organism evidence="1 2">
    <name type="scientific">Amycolatopsis sacchari</name>
    <dbReference type="NCBI Taxonomy" id="115433"/>
    <lineage>
        <taxon>Bacteria</taxon>
        <taxon>Bacillati</taxon>
        <taxon>Actinomycetota</taxon>
        <taxon>Actinomycetes</taxon>
        <taxon>Pseudonocardiales</taxon>
        <taxon>Pseudonocardiaceae</taxon>
        <taxon>Amycolatopsis</taxon>
    </lineage>
</organism>
<name>A0A1I4CEM3_9PSEU</name>
<evidence type="ECO:0000313" key="2">
    <source>
        <dbReference type="Proteomes" id="UP000199025"/>
    </source>
</evidence>
<keyword evidence="2" id="KW-1185">Reference proteome</keyword>
<dbReference type="OrthoDB" id="3689262at2"/>